<evidence type="ECO:0000313" key="1">
    <source>
        <dbReference type="EMBL" id="RHZ46808.1"/>
    </source>
</evidence>
<proteinExistence type="predicted"/>
<name>A0A397GB24_9GLOM</name>
<dbReference type="EMBL" id="PQFF01000504">
    <property type="protein sequence ID" value="RHZ46808.1"/>
    <property type="molecule type" value="Genomic_DNA"/>
</dbReference>
<reference evidence="1 2" key="1">
    <citation type="submission" date="2018-08" db="EMBL/GenBank/DDBJ databases">
        <title>Genome and evolution of the arbuscular mycorrhizal fungus Diversispora epigaea (formerly Glomus versiforme) and its bacterial endosymbionts.</title>
        <authorList>
            <person name="Sun X."/>
            <person name="Fei Z."/>
            <person name="Harrison M."/>
        </authorList>
    </citation>
    <scope>NUCLEOTIDE SEQUENCE [LARGE SCALE GENOMIC DNA]</scope>
    <source>
        <strain evidence="1 2">IT104</strain>
    </source>
</reference>
<protein>
    <submittedName>
        <fullName evidence="1">Uncharacterized protein</fullName>
    </submittedName>
</protein>
<comment type="caution">
    <text evidence="1">The sequence shown here is derived from an EMBL/GenBank/DDBJ whole genome shotgun (WGS) entry which is preliminary data.</text>
</comment>
<evidence type="ECO:0000313" key="2">
    <source>
        <dbReference type="Proteomes" id="UP000266861"/>
    </source>
</evidence>
<accession>A0A397GB24</accession>
<dbReference type="AlphaFoldDB" id="A0A397GB24"/>
<dbReference type="Proteomes" id="UP000266861">
    <property type="component" value="Unassembled WGS sequence"/>
</dbReference>
<sequence>MLDFSHGTILKCILTLDQPVNYGANNRVADDFELEELANEIVTLLIETKASWLGNEDFKSICMPASFIYLTVGANGVPDDFLSIYTIEELAPALEFHREKNDTKEQLDKIKIIGREMITEISEDYTRSV</sequence>
<keyword evidence="2" id="KW-1185">Reference proteome</keyword>
<gene>
    <name evidence="1" type="ORF">Glove_606g68</name>
</gene>
<organism evidence="1 2">
    <name type="scientific">Diversispora epigaea</name>
    <dbReference type="NCBI Taxonomy" id="1348612"/>
    <lineage>
        <taxon>Eukaryota</taxon>
        <taxon>Fungi</taxon>
        <taxon>Fungi incertae sedis</taxon>
        <taxon>Mucoromycota</taxon>
        <taxon>Glomeromycotina</taxon>
        <taxon>Glomeromycetes</taxon>
        <taxon>Diversisporales</taxon>
        <taxon>Diversisporaceae</taxon>
        <taxon>Diversispora</taxon>
    </lineage>
</organism>